<keyword evidence="2" id="KW-1133">Transmembrane helix</keyword>
<dbReference type="AlphaFoldDB" id="A0A345SWZ2"/>
<dbReference type="KEGG" id="stri:C7M71_013135"/>
<keyword evidence="2" id="KW-0472">Membrane</keyword>
<evidence type="ECO:0000313" key="3">
    <source>
        <dbReference type="EMBL" id="AXI78247.1"/>
    </source>
</evidence>
<proteinExistence type="predicted"/>
<gene>
    <name evidence="3" type="ORF">C7M71_013135</name>
</gene>
<dbReference type="SUPFAM" id="SSF51182">
    <property type="entry name" value="RmlC-like cupins"/>
    <property type="match status" value="1"/>
</dbReference>
<dbReference type="Gene3D" id="2.60.120.10">
    <property type="entry name" value="Jelly Rolls"/>
    <property type="match status" value="1"/>
</dbReference>
<keyword evidence="2" id="KW-0812">Transmembrane</keyword>
<dbReference type="InterPro" id="IPR011051">
    <property type="entry name" value="RmlC_Cupin_sf"/>
</dbReference>
<evidence type="ECO:0000256" key="1">
    <source>
        <dbReference type="SAM" id="MobiDB-lite"/>
    </source>
</evidence>
<organism evidence="3 4">
    <name type="scientific">Peterkaempfera bronchialis</name>
    <dbReference type="NCBI Taxonomy" id="2126346"/>
    <lineage>
        <taxon>Bacteria</taxon>
        <taxon>Bacillati</taxon>
        <taxon>Actinomycetota</taxon>
        <taxon>Actinomycetes</taxon>
        <taxon>Kitasatosporales</taxon>
        <taxon>Streptomycetaceae</taxon>
        <taxon>Peterkaempfera</taxon>
    </lineage>
</organism>
<keyword evidence="4" id="KW-1185">Reference proteome</keyword>
<sequence>MVISESEQRTTRTLAGPSQGSAEISTWRVEIGADASAPVHIIDKEQVWMPVSGMFEAVVDGDAEQVKAGQAIVLPAGKVRQLTAVGGPAVALVAMAVGGMAMLPGSQDKVPLPWAR</sequence>
<protein>
    <submittedName>
        <fullName evidence="3">Cupin</fullName>
    </submittedName>
</protein>
<evidence type="ECO:0000313" key="4">
    <source>
        <dbReference type="Proteomes" id="UP000249340"/>
    </source>
</evidence>
<reference evidence="4" key="1">
    <citation type="submission" date="2018-07" db="EMBL/GenBank/DDBJ databases">
        <title>Streptacidiphilus bronchialis DSM 106435 chromosome.</title>
        <authorList>
            <person name="Batra D."/>
            <person name="Gulvik C.A."/>
        </authorList>
    </citation>
    <scope>NUCLEOTIDE SEQUENCE [LARGE SCALE GENOMIC DNA]</scope>
    <source>
        <strain evidence="4">DSM 106435</strain>
    </source>
</reference>
<feature type="transmembrane region" description="Helical" evidence="2">
    <location>
        <begin position="82"/>
        <end position="103"/>
    </location>
</feature>
<dbReference type="EMBL" id="CP031264">
    <property type="protein sequence ID" value="AXI78247.1"/>
    <property type="molecule type" value="Genomic_DNA"/>
</dbReference>
<name>A0A345SWZ2_9ACTN</name>
<dbReference type="InterPro" id="IPR014710">
    <property type="entry name" value="RmlC-like_jellyroll"/>
</dbReference>
<dbReference type="Proteomes" id="UP000249340">
    <property type="component" value="Chromosome"/>
</dbReference>
<feature type="compositionally biased region" description="Polar residues" evidence="1">
    <location>
        <begin position="11"/>
        <end position="21"/>
    </location>
</feature>
<dbReference type="OrthoDB" id="5145129at2"/>
<feature type="compositionally biased region" description="Basic and acidic residues" evidence="1">
    <location>
        <begin position="1"/>
        <end position="10"/>
    </location>
</feature>
<accession>A0A345SWZ2</accession>
<evidence type="ECO:0000256" key="2">
    <source>
        <dbReference type="SAM" id="Phobius"/>
    </source>
</evidence>
<feature type="region of interest" description="Disordered" evidence="1">
    <location>
        <begin position="1"/>
        <end position="21"/>
    </location>
</feature>